<organism evidence="6 7">
    <name type="scientific">Nonomuraea wenchangensis</name>
    <dbReference type="NCBI Taxonomy" id="568860"/>
    <lineage>
        <taxon>Bacteria</taxon>
        <taxon>Bacillati</taxon>
        <taxon>Actinomycetota</taxon>
        <taxon>Actinomycetes</taxon>
        <taxon>Streptosporangiales</taxon>
        <taxon>Streptosporangiaceae</taxon>
        <taxon>Nonomuraea</taxon>
    </lineage>
</organism>
<feature type="active site" description="Proton donor" evidence="3">
    <location>
        <position position="122"/>
    </location>
</feature>
<protein>
    <recommendedName>
        <fullName evidence="5">GH26 domain-containing protein</fullName>
    </recommendedName>
</protein>
<feature type="chain" id="PRO_5011634928" description="GH26 domain-containing protein" evidence="4">
    <location>
        <begin position="25"/>
        <end position="393"/>
    </location>
</feature>
<dbReference type="GO" id="GO:0004553">
    <property type="term" value="F:hydrolase activity, hydrolyzing O-glycosyl compounds"/>
    <property type="evidence" value="ECO:0007669"/>
    <property type="project" value="InterPro"/>
</dbReference>
<keyword evidence="2 3" id="KW-0326">Glycosidase</keyword>
<dbReference type="RefSeq" id="WP_091088015.1">
    <property type="nucleotide sequence ID" value="NZ_FOHX01000011.1"/>
</dbReference>
<keyword evidence="7" id="KW-1185">Reference proteome</keyword>
<feature type="domain" description="GH26" evidence="5">
    <location>
        <begin position="9"/>
        <end position="288"/>
    </location>
</feature>
<feature type="signal peptide" evidence="4">
    <location>
        <begin position="1"/>
        <end position="24"/>
    </location>
</feature>
<dbReference type="Gene3D" id="3.20.20.80">
    <property type="entry name" value="Glycosidases"/>
    <property type="match status" value="1"/>
</dbReference>
<name>A0A1I0L2V0_9ACTN</name>
<evidence type="ECO:0000313" key="7">
    <source>
        <dbReference type="Proteomes" id="UP000199361"/>
    </source>
</evidence>
<dbReference type="InterPro" id="IPR022790">
    <property type="entry name" value="GH26_dom"/>
</dbReference>
<reference evidence="6 7" key="1">
    <citation type="submission" date="2016-10" db="EMBL/GenBank/DDBJ databases">
        <authorList>
            <person name="de Groot N.N."/>
        </authorList>
    </citation>
    <scope>NUCLEOTIDE SEQUENCE [LARGE SCALE GENOMIC DNA]</scope>
    <source>
        <strain evidence="6 7">CGMCC 4.5598</strain>
    </source>
</reference>
<comment type="similarity">
    <text evidence="3">Belongs to the glycosyl hydrolase 26 family.</text>
</comment>
<keyword evidence="4" id="KW-0732">Signal</keyword>
<proteinExistence type="inferred from homology"/>
<dbReference type="PROSITE" id="PS51764">
    <property type="entry name" value="GH26"/>
    <property type="match status" value="1"/>
</dbReference>
<dbReference type="STRING" id="568860.SAMN05421811_111110"/>
<keyword evidence="1 3" id="KW-0378">Hydrolase</keyword>
<evidence type="ECO:0000256" key="3">
    <source>
        <dbReference type="PROSITE-ProRule" id="PRU01100"/>
    </source>
</evidence>
<evidence type="ECO:0000256" key="4">
    <source>
        <dbReference type="SAM" id="SignalP"/>
    </source>
</evidence>
<evidence type="ECO:0000259" key="5">
    <source>
        <dbReference type="PROSITE" id="PS51764"/>
    </source>
</evidence>
<dbReference type="Proteomes" id="UP000199361">
    <property type="component" value="Unassembled WGS sequence"/>
</dbReference>
<dbReference type="EMBL" id="FOHX01000011">
    <property type="protein sequence ID" value="SEU33017.1"/>
    <property type="molecule type" value="Genomic_DNA"/>
</dbReference>
<accession>A0A1I0L2V0</accession>
<dbReference type="SUPFAM" id="SSF51445">
    <property type="entry name" value="(Trans)glycosidases"/>
    <property type="match status" value="1"/>
</dbReference>
<dbReference type="InterPro" id="IPR017853">
    <property type="entry name" value="GH"/>
</dbReference>
<evidence type="ECO:0000313" key="6">
    <source>
        <dbReference type="EMBL" id="SEU33017.1"/>
    </source>
</evidence>
<evidence type="ECO:0000256" key="2">
    <source>
        <dbReference type="ARBA" id="ARBA00023295"/>
    </source>
</evidence>
<dbReference type="AlphaFoldDB" id="A0A1I0L2V0"/>
<sequence length="393" mass="42415">MKRIIAAAAAAGAVLAGLQAPAHADTPTIFGSSVYQAPGQTFTQALAATDAAYGKPPALRVFYSGAPGAWTDAKLNTPGRTTIVSFKYSPKDVLAGKHDAHLRSWFASAPRDRDVFWCFYHEPENEIEDGVFTAADYRAAWRRIDGLADEAGNARLSATTILMDWTLTPASGRRWQDYYPGSQYVDVMAWDVYGFNEANSETMAAHNAARPGLEVARSQGKPYAVAELGVRDHANRPAMLRDIAKWMRNTAGARFVTYFDAYGWPEYALDGDEASARSWREAVTGTLFAGTPAMTTTAGPAAPTSTSIEWTTRVDPAGKSGWVSCASWTPATGGNFSEGPRRRVSGNPETITCARAGLLPKTAYRARLKWWDAETGGTVLHTSNTVDQTTAPA</sequence>
<gene>
    <name evidence="6" type="ORF">SAMN05421811_111110</name>
</gene>
<evidence type="ECO:0000256" key="1">
    <source>
        <dbReference type="ARBA" id="ARBA00022801"/>
    </source>
</evidence>
<feature type="active site" description="Nucleophile" evidence="3">
    <location>
        <position position="227"/>
    </location>
</feature>
<dbReference type="OrthoDB" id="976137at2"/>